<keyword evidence="1" id="KW-1133">Transmembrane helix</keyword>
<feature type="transmembrane region" description="Helical" evidence="1">
    <location>
        <begin position="90"/>
        <end position="109"/>
    </location>
</feature>
<evidence type="ECO:0000256" key="1">
    <source>
        <dbReference type="SAM" id="Phobius"/>
    </source>
</evidence>
<organism evidence="2 3">
    <name type="scientific">Corynebacterium aurimucosum</name>
    <dbReference type="NCBI Taxonomy" id="169292"/>
    <lineage>
        <taxon>Bacteria</taxon>
        <taxon>Bacillati</taxon>
        <taxon>Actinomycetota</taxon>
        <taxon>Actinomycetes</taxon>
        <taxon>Mycobacteriales</taxon>
        <taxon>Corynebacteriaceae</taxon>
        <taxon>Corynebacterium</taxon>
    </lineage>
</organism>
<feature type="transmembrane region" description="Helical" evidence="1">
    <location>
        <begin position="42"/>
        <end position="59"/>
    </location>
</feature>
<evidence type="ECO:0000313" key="3">
    <source>
        <dbReference type="Proteomes" id="UP000432568"/>
    </source>
</evidence>
<reference evidence="2 3" key="1">
    <citation type="submission" date="2019-07" db="EMBL/GenBank/DDBJ databases">
        <title>Draft genome of C. aurimucosum strain 332.</title>
        <authorList>
            <person name="Pacheco L.G.C."/>
            <person name="Aguiar E.R.G.R."/>
            <person name="Barberis C.M."/>
            <person name="Almuzara M.N."/>
            <person name="Traglia G.M."/>
            <person name="Santos C.S."/>
            <person name="Vay C.A."/>
            <person name="Rocha D.J.P.G."/>
        </authorList>
    </citation>
    <scope>NUCLEOTIDE SEQUENCE [LARGE SCALE GENOMIC DNA]</scope>
    <source>
        <strain evidence="2 3">332</strain>
    </source>
</reference>
<protein>
    <submittedName>
        <fullName evidence="2">Esterase</fullName>
    </submittedName>
</protein>
<accession>A0A6I3KBM8</accession>
<gene>
    <name evidence="2" type="ORF">FME68_00415</name>
</gene>
<dbReference type="SUPFAM" id="SSF53474">
    <property type="entry name" value="alpha/beta-Hydrolases"/>
    <property type="match status" value="1"/>
</dbReference>
<dbReference type="InterPro" id="IPR029058">
    <property type="entry name" value="AB_hydrolase_fold"/>
</dbReference>
<dbReference type="InterPro" id="IPR000801">
    <property type="entry name" value="Esterase-like"/>
</dbReference>
<dbReference type="Gene3D" id="3.40.50.1820">
    <property type="entry name" value="alpha/beta hydrolase"/>
    <property type="match status" value="1"/>
</dbReference>
<keyword evidence="1" id="KW-0812">Transmembrane</keyword>
<keyword evidence="1" id="KW-0472">Membrane</keyword>
<dbReference type="PANTHER" id="PTHR48098">
    <property type="entry name" value="ENTEROCHELIN ESTERASE-RELATED"/>
    <property type="match status" value="1"/>
</dbReference>
<dbReference type="Proteomes" id="UP000432568">
    <property type="component" value="Unassembled WGS sequence"/>
</dbReference>
<evidence type="ECO:0000313" key="2">
    <source>
        <dbReference type="EMBL" id="MTD90391.1"/>
    </source>
</evidence>
<dbReference type="PANTHER" id="PTHR48098:SF1">
    <property type="entry name" value="DIACYLGLYCEROL ACYLTRANSFERASE_MYCOLYLTRANSFERASE AG85A"/>
    <property type="match status" value="1"/>
</dbReference>
<name>A0A6I3KBM8_9CORY</name>
<comment type="caution">
    <text evidence="2">The sequence shown here is derived from an EMBL/GenBank/DDBJ whole genome shotgun (WGS) entry which is preliminary data.</text>
</comment>
<dbReference type="EMBL" id="VIOG01000001">
    <property type="protein sequence ID" value="MTD90391.1"/>
    <property type="molecule type" value="Genomic_DNA"/>
</dbReference>
<dbReference type="InterPro" id="IPR050583">
    <property type="entry name" value="Mycobacterial_A85_antigen"/>
</dbReference>
<feature type="transmembrane region" description="Helical" evidence="1">
    <location>
        <begin position="17"/>
        <end position="35"/>
    </location>
</feature>
<sequence length="417" mass="44661">MSNFIQSVLGLPLTDPVNGGIYIAILVISALLIAWRLRKRDFVSFLLAAVIATVAYFALKHWDVPFYLFVAGLVPIAALISLIHHAGRRVLMVVIAAFSALAVAGLANMEYQSYPDIASLDPTPVAQEMDYGQFKAMKSADSAAIVHVDLPGTKSGFTARQATAYIPPAYWSKKDMNLPVLVLLHGNPGGPEQWFGSGEAAETADAFQRANGGLSPIVVAVDATGSETANPICADTSVAKVMTYLTTDVPTGIKTAFRVDENQQHWTVAGLSYGGTCSLQILTNHPEAYGQAVDISGQAEPTIGKHADTVAKFYGGDEAAYQAANPAHLLATKKYPDHQAILIAGNRDTNAVKALSQLSDAARAAGMRTFYTTRPGGHSFEVWRPALRETFAWIARQGGLKDVNDPFDGVQDADLQR</sequence>
<proteinExistence type="predicted"/>
<dbReference type="GO" id="GO:0016747">
    <property type="term" value="F:acyltransferase activity, transferring groups other than amino-acyl groups"/>
    <property type="evidence" value="ECO:0007669"/>
    <property type="project" value="TreeGrafter"/>
</dbReference>
<dbReference type="AlphaFoldDB" id="A0A6I3KBM8"/>
<dbReference type="Pfam" id="PF00756">
    <property type="entry name" value="Esterase"/>
    <property type="match status" value="1"/>
</dbReference>
<feature type="transmembrane region" description="Helical" evidence="1">
    <location>
        <begin position="65"/>
        <end position="83"/>
    </location>
</feature>